<sequence>MWLMHQLNRIPDMFETLDLATMRIGDRKDRKILKIKKSTRVFVNINAKKLRMRLTAFNFLALQLRY</sequence>
<dbReference type="AlphaFoldDB" id="A0A2R6ADJ3"/>
<gene>
    <name evidence="1" type="ORF">B9Q01_00940</name>
</gene>
<evidence type="ECO:0000313" key="1">
    <source>
        <dbReference type="EMBL" id="PSN84454.1"/>
    </source>
</evidence>
<protein>
    <submittedName>
        <fullName evidence="1">Uncharacterized protein</fullName>
    </submittedName>
</protein>
<dbReference type="EMBL" id="NEXC01000003">
    <property type="protein sequence ID" value="PSN84454.1"/>
    <property type="molecule type" value="Genomic_DNA"/>
</dbReference>
<comment type="caution">
    <text evidence="1">The sequence shown here is derived from an EMBL/GenBank/DDBJ whole genome shotgun (WGS) entry which is preliminary data.</text>
</comment>
<accession>A0A2R6ADJ3</accession>
<dbReference type="Proteomes" id="UP000240880">
    <property type="component" value="Unassembled WGS sequence"/>
</dbReference>
<organism evidence="1 2">
    <name type="scientific">Candidatus Marsarchaeota G1 archaeon OSP_D</name>
    <dbReference type="NCBI Taxonomy" id="1978155"/>
    <lineage>
        <taxon>Archaea</taxon>
        <taxon>Candidatus Marsarchaeota</taxon>
        <taxon>Candidatus Marsarchaeota group 1</taxon>
    </lineage>
</organism>
<reference evidence="1 2" key="1">
    <citation type="submission" date="2017-04" db="EMBL/GenBank/DDBJ databases">
        <title>Novel microbial lineages endemic to geothermal iron-oxide mats fill important gaps in the evolutionary history of Archaea.</title>
        <authorList>
            <person name="Jay Z.J."/>
            <person name="Beam J.P."/>
            <person name="Dlakic M."/>
            <person name="Rusch D.B."/>
            <person name="Kozubal M.A."/>
            <person name="Inskeep W.P."/>
        </authorList>
    </citation>
    <scope>NUCLEOTIDE SEQUENCE [LARGE SCALE GENOMIC DNA]</scope>
    <source>
        <strain evidence="1">OSP_D</strain>
    </source>
</reference>
<evidence type="ECO:0000313" key="2">
    <source>
        <dbReference type="Proteomes" id="UP000240880"/>
    </source>
</evidence>
<name>A0A2R6ADJ3_9ARCH</name>
<proteinExistence type="predicted"/>